<protein>
    <submittedName>
        <fullName evidence="1">Uncharacterized protein</fullName>
    </submittedName>
</protein>
<dbReference type="Proteomes" id="UP000593571">
    <property type="component" value="Unassembled WGS sequence"/>
</dbReference>
<dbReference type="AlphaFoldDB" id="A0A7J8EK71"/>
<name>A0A7J8EK71_ROUAE</name>
<keyword evidence="2" id="KW-1185">Reference proteome</keyword>
<dbReference type="EMBL" id="JACASE010000009">
    <property type="protein sequence ID" value="KAF6435820.1"/>
    <property type="molecule type" value="Genomic_DNA"/>
</dbReference>
<proteinExistence type="predicted"/>
<gene>
    <name evidence="1" type="ORF">HJG63_012543</name>
</gene>
<evidence type="ECO:0000313" key="1">
    <source>
        <dbReference type="EMBL" id="KAF6435820.1"/>
    </source>
</evidence>
<accession>A0A7J8EK71</accession>
<organism evidence="1 2">
    <name type="scientific">Rousettus aegyptiacus</name>
    <name type="common">Egyptian fruit bat</name>
    <name type="synonym">Pteropus aegyptiacus</name>
    <dbReference type="NCBI Taxonomy" id="9407"/>
    <lineage>
        <taxon>Eukaryota</taxon>
        <taxon>Metazoa</taxon>
        <taxon>Chordata</taxon>
        <taxon>Craniata</taxon>
        <taxon>Vertebrata</taxon>
        <taxon>Euteleostomi</taxon>
        <taxon>Mammalia</taxon>
        <taxon>Eutheria</taxon>
        <taxon>Laurasiatheria</taxon>
        <taxon>Chiroptera</taxon>
        <taxon>Yinpterochiroptera</taxon>
        <taxon>Pteropodoidea</taxon>
        <taxon>Pteropodidae</taxon>
        <taxon>Rousettinae</taxon>
        <taxon>Rousettus</taxon>
    </lineage>
</organism>
<comment type="caution">
    <text evidence="1">The sequence shown here is derived from an EMBL/GenBank/DDBJ whole genome shotgun (WGS) entry which is preliminary data.</text>
</comment>
<evidence type="ECO:0000313" key="2">
    <source>
        <dbReference type="Proteomes" id="UP000593571"/>
    </source>
</evidence>
<reference evidence="1 2" key="1">
    <citation type="journal article" date="2020" name="Nature">
        <title>Six reference-quality genomes reveal evolution of bat adaptations.</title>
        <authorList>
            <person name="Jebb D."/>
            <person name="Huang Z."/>
            <person name="Pippel M."/>
            <person name="Hughes G.M."/>
            <person name="Lavrichenko K."/>
            <person name="Devanna P."/>
            <person name="Winkler S."/>
            <person name="Jermiin L.S."/>
            <person name="Skirmuntt E.C."/>
            <person name="Katzourakis A."/>
            <person name="Burkitt-Gray L."/>
            <person name="Ray D.A."/>
            <person name="Sullivan K.A.M."/>
            <person name="Roscito J.G."/>
            <person name="Kirilenko B.M."/>
            <person name="Davalos L.M."/>
            <person name="Corthals A.P."/>
            <person name="Power M.L."/>
            <person name="Jones G."/>
            <person name="Ransome R.D."/>
            <person name="Dechmann D.K.N."/>
            <person name="Locatelli A.G."/>
            <person name="Puechmaille S.J."/>
            <person name="Fedrigo O."/>
            <person name="Jarvis E.D."/>
            <person name="Hiller M."/>
            <person name="Vernes S.C."/>
            <person name="Myers E.W."/>
            <person name="Teeling E.C."/>
        </authorList>
    </citation>
    <scope>NUCLEOTIDE SEQUENCE [LARGE SCALE GENOMIC DNA]</scope>
    <source>
        <strain evidence="1">MRouAeg1</strain>
        <tissue evidence="1">Muscle</tissue>
    </source>
</reference>
<sequence>MKLDCSLSPHTKINSKWITDLNIRPETINLIEENIGTKLMDLELREDFMQVTSKAREVKAKTSDWDSIKLKIFSAQQKEPSRRHRGSHHIVRRYLQTMPLIRALYSKYTKNSYNSTLKNKQTTTTIRLKNWQRT</sequence>